<accession>A0A4W5NLD6</accession>
<sequence length="149" mass="17102">MSRAQKKAERQLLKLKFGQRNPDPKAKYRGINLFVKNLDDAFDDHRFKEGVFCIRNDHQRQGSSYSTVMNILLRNANFDFHIAFYSNVYIPQAQSHAAAYYFRNQLAQLSSSPGMMPVQRIATQASGHRPHHPATPPIRSLTQTTPRES</sequence>
<feature type="compositionally biased region" description="Polar residues" evidence="1">
    <location>
        <begin position="140"/>
        <end position="149"/>
    </location>
</feature>
<dbReference type="Proteomes" id="UP000314982">
    <property type="component" value="Unassembled WGS sequence"/>
</dbReference>
<proteinExistence type="predicted"/>
<dbReference type="STRING" id="62062.ENSHHUP00000051782"/>
<reference evidence="2" key="2">
    <citation type="submission" date="2025-08" db="UniProtKB">
        <authorList>
            <consortium name="Ensembl"/>
        </authorList>
    </citation>
    <scope>IDENTIFICATION</scope>
</reference>
<protein>
    <submittedName>
        <fullName evidence="2">Uncharacterized protein</fullName>
    </submittedName>
</protein>
<dbReference type="Ensembl" id="ENSHHUT00000053604.1">
    <property type="protein sequence ID" value="ENSHHUP00000051782.1"/>
    <property type="gene ID" value="ENSHHUG00000031154.1"/>
</dbReference>
<name>A0A4W5NLD6_9TELE</name>
<evidence type="ECO:0000313" key="2">
    <source>
        <dbReference type="Ensembl" id="ENSHHUP00000051782.1"/>
    </source>
</evidence>
<reference evidence="2" key="3">
    <citation type="submission" date="2025-09" db="UniProtKB">
        <authorList>
            <consortium name="Ensembl"/>
        </authorList>
    </citation>
    <scope>IDENTIFICATION</scope>
</reference>
<feature type="region of interest" description="Disordered" evidence="1">
    <location>
        <begin position="123"/>
        <end position="149"/>
    </location>
</feature>
<evidence type="ECO:0000256" key="1">
    <source>
        <dbReference type="SAM" id="MobiDB-lite"/>
    </source>
</evidence>
<keyword evidence="3" id="KW-1185">Reference proteome</keyword>
<evidence type="ECO:0000313" key="3">
    <source>
        <dbReference type="Proteomes" id="UP000314982"/>
    </source>
</evidence>
<dbReference type="AlphaFoldDB" id="A0A4W5NLD6"/>
<organism evidence="2 3">
    <name type="scientific">Hucho hucho</name>
    <name type="common">huchen</name>
    <dbReference type="NCBI Taxonomy" id="62062"/>
    <lineage>
        <taxon>Eukaryota</taxon>
        <taxon>Metazoa</taxon>
        <taxon>Chordata</taxon>
        <taxon>Craniata</taxon>
        <taxon>Vertebrata</taxon>
        <taxon>Euteleostomi</taxon>
        <taxon>Actinopterygii</taxon>
        <taxon>Neopterygii</taxon>
        <taxon>Teleostei</taxon>
        <taxon>Protacanthopterygii</taxon>
        <taxon>Salmoniformes</taxon>
        <taxon>Salmonidae</taxon>
        <taxon>Salmoninae</taxon>
        <taxon>Hucho</taxon>
    </lineage>
</organism>
<reference evidence="3" key="1">
    <citation type="submission" date="2018-06" db="EMBL/GenBank/DDBJ databases">
        <title>Genome assembly of Danube salmon.</title>
        <authorList>
            <person name="Macqueen D.J."/>
            <person name="Gundappa M.K."/>
        </authorList>
    </citation>
    <scope>NUCLEOTIDE SEQUENCE [LARGE SCALE GENOMIC DNA]</scope>
</reference>